<sequence>MGYTKEQLLARLKELEIDFAQYEHPVVLTVEAALKYIGHVKGAFAKNLFLKDKKQRFYIISALSDTKVDMKVLSQRLGLGKGGLRMASEETLAEILQVPLGCVTPFALINESARDVSLLLDQGLRSQECCLFHPLSNDMSIALNTGGLDKFLKSIGRVPAYVDLEANPPVGKDQPPDLASFVPSAAIVLPEPSEKEAVAQTANQNQQCANSNSATVIAKAVKQNKEVKSDKNEATNAKDVKDKAGHAVSSRRSFANTQHFVDEVLDKTSAIILSEITKETIKEHGDQLGAVVSDNIRKRLSSELNNLAMIFKNTAYTEGFHAGTLNRPHHF</sequence>
<reference evidence="3" key="1">
    <citation type="submission" date="2022-04" db="EMBL/GenBank/DDBJ databases">
        <title>Carnegiea gigantea Genome sequencing and assembly v2.</title>
        <authorList>
            <person name="Copetti D."/>
            <person name="Sanderson M.J."/>
            <person name="Burquez A."/>
            <person name="Wojciechowski M.F."/>
        </authorList>
    </citation>
    <scope>NUCLEOTIDE SEQUENCE</scope>
    <source>
        <strain evidence="3">SGP5-SGP5p</strain>
        <tissue evidence="3">Aerial part</tissue>
    </source>
</reference>
<protein>
    <recommendedName>
        <fullName evidence="2">YbaK/aminoacyl-tRNA synthetase-associated domain-containing protein</fullName>
    </recommendedName>
</protein>
<evidence type="ECO:0000256" key="1">
    <source>
        <dbReference type="ARBA" id="ARBA00010201"/>
    </source>
</evidence>
<dbReference type="OrthoDB" id="424586at2759"/>
<organism evidence="3 4">
    <name type="scientific">Carnegiea gigantea</name>
    <dbReference type="NCBI Taxonomy" id="171969"/>
    <lineage>
        <taxon>Eukaryota</taxon>
        <taxon>Viridiplantae</taxon>
        <taxon>Streptophyta</taxon>
        <taxon>Embryophyta</taxon>
        <taxon>Tracheophyta</taxon>
        <taxon>Spermatophyta</taxon>
        <taxon>Magnoliopsida</taxon>
        <taxon>eudicotyledons</taxon>
        <taxon>Gunneridae</taxon>
        <taxon>Pentapetalae</taxon>
        <taxon>Caryophyllales</taxon>
        <taxon>Cactineae</taxon>
        <taxon>Cactaceae</taxon>
        <taxon>Cactoideae</taxon>
        <taxon>Echinocereeae</taxon>
        <taxon>Carnegiea</taxon>
    </lineage>
</organism>
<comment type="similarity">
    <text evidence="1">Belongs to the PRORSD1 family.</text>
</comment>
<dbReference type="Gene3D" id="3.90.960.10">
    <property type="entry name" value="YbaK/aminoacyl-tRNA synthetase-associated domain"/>
    <property type="match status" value="1"/>
</dbReference>
<dbReference type="InterPro" id="IPR040285">
    <property type="entry name" value="ProX/PRXD1"/>
</dbReference>
<evidence type="ECO:0000259" key="2">
    <source>
        <dbReference type="Pfam" id="PF04073"/>
    </source>
</evidence>
<dbReference type="InterPro" id="IPR036754">
    <property type="entry name" value="YbaK/aa-tRNA-synt-asso_dom_sf"/>
</dbReference>
<dbReference type="PANTHER" id="PTHR31423">
    <property type="entry name" value="YBAK DOMAIN-CONTAINING PROTEIN"/>
    <property type="match status" value="1"/>
</dbReference>
<comment type="caution">
    <text evidence="3">The sequence shown here is derived from an EMBL/GenBank/DDBJ whole genome shotgun (WGS) entry which is preliminary data.</text>
</comment>
<dbReference type="FunFam" id="3.90.960.10:FF:000005">
    <property type="entry name" value="Putative prolyl-tRNA synthetase"/>
    <property type="match status" value="1"/>
</dbReference>
<dbReference type="Proteomes" id="UP001153076">
    <property type="component" value="Unassembled WGS sequence"/>
</dbReference>
<evidence type="ECO:0000313" key="4">
    <source>
        <dbReference type="Proteomes" id="UP001153076"/>
    </source>
</evidence>
<dbReference type="SUPFAM" id="SSF55826">
    <property type="entry name" value="YbaK/ProRS associated domain"/>
    <property type="match status" value="1"/>
</dbReference>
<keyword evidence="4" id="KW-1185">Reference proteome</keyword>
<dbReference type="Pfam" id="PF04073">
    <property type="entry name" value="tRNA_edit"/>
    <property type="match status" value="1"/>
</dbReference>
<feature type="domain" description="YbaK/aminoacyl-tRNA synthetase-associated" evidence="2">
    <location>
        <begin position="24"/>
        <end position="150"/>
    </location>
</feature>
<proteinExistence type="inferred from homology"/>
<dbReference type="PANTHER" id="PTHR31423:SF3">
    <property type="entry name" value="PROLYL-TRNA SYNTHETASE ASSOCIATED DOMAIN-CONTAINING PROTEIN 1-RELATED"/>
    <property type="match status" value="1"/>
</dbReference>
<name>A0A9Q1KRP9_9CARY</name>
<dbReference type="GO" id="GO:0002161">
    <property type="term" value="F:aminoacyl-tRNA deacylase activity"/>
    <property type="evidence" value="ECO:0007669"/>
    <property type="project" value="InterPro"/>
</dbReference>
<gene>
    <name evidence="3" type="ORF">Cgig2_012118</name>
</gene>
<evidence type="ECO:0000313" key="3">
    <source>
        <dbReference type="EMBL" id="KAJ8448474.1"/>
    </source>
</evidence>
<accession>A0A9Q1KRP9</accession>
<dbReference type="InterPro" id="IPR007214">
    <property type="entry name" value="YbaK/aa-tRNA-synth-assoc-dom"/>
</dbReference>
<dbReference type="EMBL" id="JAKOGI010000029">
    <property type="protein sequence ID" value="KAJ8448474.1"/>
    <property type="molecule type" value="Genomic_DNA"/>
</dbReference>
<dbReference type="CDD" id="cd04335">
    <property type="entry name" value="PrdX_deacylase"/>
    <property type="match status" value="1"/>
</dbReference>
<dbReference type="AlphaFoldDB" id="A0A9Q1KRP9"/>